<dbReference type="Ensembl" id="ENSSFAT00005049110.1">
    <property type="protein sequence ID" value="ENSSFAP00005047511.1"/>
    <property type="gene ID" value="ENSSFAG00005023074.1"/>
</dbReference>
<evidence type="ECO:0000256" key="6">
    <source>
        <dbReference type="RuleBase" id="RU363034"/>
    </source>
</evidence>
<dbReference type="CDD" id="cd00112">
    <property type="entry name" value="LDLa"/>
    <property type="match status" value="1"/>
</dbReference>
<accession>A0A672J029</accession>
<evidence type="ECO:0000259" key="7">
    <source>
        <dbReference type="PROSITE" id="PS50240"/>
    </source>
</evidence>
<keyword evidence="2 6" id="KW-0378">Hydrolase</keyword>
<dbReference type="Gene3D" id="2.40.10.10">
    <property type="entry name" value="Trypsin-like serine proteases"/>
    <property type="match status" value="2"/>
</dbReference>
<dbReference type="SMART" id="SM00192">
    <property type="entry name" value="LDLa"/>
    <property type="match status" value="1"/>
</dbReference>
<dbReference type="PROSITE" id="PS50068">
    <property type="entry name" value="LDLRA_2"/>
    <property type="match status" value="1"/>
</dbReference>
<feature type="disulfide bond" evidence="5">
    <location>
        <begin position="98"/>
        <end position="116"/>
    </location>
</feature>
<dbReference type="InterPro" id="IPR001254">
    <property type="entry name" value="Trypsin_dom"/>
</dbReference>
<sequence length="436" mass="47850">HFHSDESLTSKGFYLLYRAFSPEGSKSNLKLLLHSAYFIHLSVSQCPGQSTCADSSEEGTCGEWSVIPLETHTFVCVSLFFNMCSLALLSGSKCYHICPNKVCLSKSSVCDGVVDCRDRSDELNCTRSCENSGFHSFLVMDLKTASMALTSCAVVRSRVPIHQTNHCITSLPPPRTHFSPCPFLAPGCGTRPRKRTKIVGGSDATAGSWPWQVSLQMDRYGHVCGATLVSSRWLISAAHCFQDSDAIKYSDARAWRAYLGMRVMTTGNHGASTRLIRRILLHPQYDQFTSDYDIALLELSTPVFFNDLVQPVCVPASSHAFTSGTSCFVTGWGVLMEDGKNCSEASVKIINRNTCNKLYDDAVTPRMLCAGNLQGGVDACQGDSGGPLVCLERGKRWFLAGIVSWGEGCARQNRPGVYTQVVKFTDWIHQQTKGQV</sequence>
<evidence type="ECO:0000313" key="8">
    <source>
        <dbReference type="Ensembl" id="ENSSFAP00005047511.1"/>
    </source>
</evidence>
<dbReference type="InParanoid" id="A0A672J029"/>
<dbReference type="Proteomes" id="UP000472267">
    <property type="component" value="Chromosome 9"/>
</dbReference>
<dbReference type="InterPro" id="IPR018114">
    <property type="entry name" value="TRYPSIN_HIS"/>
</dbReference>
<evidence type="ECO:0000256" key="2">
    <source>
        <dbReference type="ARBA" id="ARBA00022801"/>
    </source>
</evidence>
<dbReference type="InterPro" id="IPR033116">
    <property type="entry name" value="TRYPSIN_SER"/>
</dbReference>
<proteinExistence type="predicted"/>
<evidence type="ECO:0000256" key="4">
    <source>
        <dbReference type="ARBA" id="ARBA00023157"/>
    </source>
</evidence>
<organism evidence="8 9">
    <name type="scientific">Salarias fasciatus</name>
    <name type="common">Jewelled blenny</name>
    <name type="synonym">Blennius fasciatus</name>
    <dbReference type="NCBI Taxonomy" id="181472"/>
    <lineage>
        <taxon>Eukaryota</taxon>
        <taxon>Metazoa</taxon>
        <taxon>Chordata</taxon>
        <taxon>Craniata</taxon>
        <taxon>Vertebrata</taxon>
        <taxon>Euteleostomi</taxon>
        <taxon>Actinopterygii</taxon>
        <taxon>Neopterygii</taxon>
        <taxon>Teleostei</taxon>
        <taxon>Neoteleostei</taxon>
        <taxon>Acanthomorphata</taxon>
        <taxon>Ovalentaria</taxon>
        <taxon>Blenniimorphae</taxon>
        <taxon>Blenniiformes</taxon>
        <taxon>Blennioidei</taxon>
        <taxon>Blenniidae</taxon>
        <taxon>Salariinae</taxon>
        <taxon>Salarias</taxon>
    </lineage>
</organism>
<dbReference type="PANTHER" id="PTHR24252:SF17">
    <property type="entry name" value="SUPPRESSOR OF TUMORIGENICITY 14 PROTEIN HOMOLOG-RELATED"/>
    <property type="match status" value="1"/>
</dbReference>
<dbReference type="SUPFAM" id="SSF57424">
    <property type="entry name" value="LDL receptor-like module"/>
    <property type="match status" value="1"/>
</dbReference>
<dbReference type="InterPro" id="IPR036055">
    <property type="entry name" value="LDL_receptor-like_sf"/>
</dbReference>
<dbReference type="InterPro" id="IPR009003">
    <property type="entry name" value="Peptidase_S1_PA"/>
</dbReference>
<dbReference type="InterPro" id="IPR001314">
    <property type="entry name" value="Peptidase_S1A"/>
</dbReference>
<evidence type="ECO:0000313" key="9">
    <source>
        <dbReference type="Proteomes" id="UP000472267"/>
    </source>
</evidence>
<dbReference type="Gene3D" id="4.10.400.10">
    <property type="entry name" value="Low-density Lipoprotein Receptor"/>
    <property type="match status" value="1"/>
</dbReference>
<comment type="caution">
    <text evidence="5">Lacks conserved residue(s) required for the propagation of feature annotation.</text>
</comment>
<dbReference type="GO" id="GO:0004252">
    <property type="term" value="F:serine-type endopeptidase activity"/>
    <property type="evidence" value="ECO:0007669"/>
    <property type="project" value="InterPro"/>
</dbReference>
<dbReference type="AlphaFoldDB" id="A0A672J029"/>
<dbReference type="InterPro" id="IPR002172">
    <property type="entry name" value="LDrepeatLR_classA_rpt"/>
</dbReference>
<dbReference type="CDD" id="cd00190">
    <property type="entry name" value="Tryp_SPc"/>
    <property type="match status" value="1"/>
</dbReference>
<evidence type="ECO:0000256" key="3">
    <source>
        <dbReference type="ARBA" id="ARBA00022825"/>
    </source>
</evidence>
<keyword evidence="3 6" id="KW-0720">Serine protease</keyword>
<feature type="disulfide bond" evidence="5">
    <location>
        <begin position="110"/>
        <end position="125"/>
    </location>
</feature>
<dbReference type="GO" id="GO:0006508">
    <property type="term" value="P:proteolysis"/>
    <property type="evidence" value="ECO:0007669"/>
    <property type="project" value="UniProtKB-KW"/>
</dbReference>
<reference evidence="8" key="3">
    <citation type="submission" date="2025-09" db="UniProtKB">
        <authorList>
            <consortium name="Ensembl"/>
        </authorList>
    </citation>
    <scope>IDENTIFICATION</scope>
</reference>
<protein>
    <recommendedName>
        <fullName evidence="7">Peptidase S1 domain-containing protein</fullName>
    </recommendedName>
</protein>
<keyword evidence="4 5" id="KW-1015">Disulfide bond</keyword>
<dbReference type="InterPro" id="IPR043504">
    <property type="entry name" value="Peptidase_S1_PA_chymotrypsin"/>
</dbReference>
<evidence type="ECO:0000256" key="5">
    <source>
        <dbReference type="PROSITE-ProRule" id="PRU00124"/>
    </source>
</evidence>
<evidence type="ECO:0000256" key="1">
    <source>
        <dbReference type="ARBA" id="ARBA00022670"/>
    </source>
</evidence>
<name>A0A672J029_SALFA</name>
<dbReference type="SMART" id="SM00020">
    <property type="entry name" value="Tryp_SPc"/>
    <property type="match status" value="1"/>
</dbReference>
<keyword evidence="9" id="KW-1185">Reference proteome</keyword>
<dbReference type="PROSITE" id="PS00134">
    <property type="entry name" value="TRYPSIN_HIS"/>
    <property type="match status" value="1"/>
</dbReference>
<dbReference type="SUPFAM" id="SSF50494">
    <property type="entry name" value="Trypsin-like serine proteases"/>
    <property type="match status" value="1"/>
</dbReference>
<feature type="domain" description="Peptidase S1" evidence="7">
    <location>
        <begin position="198"/>
        <end position="433"/>
    </location>
</feature>
<reference evidence="8" key="1">
    <citation type="submission" date="2019-06" db="EMBL/GenBank/DDBJ databases">
        <authorList>
            <consortium name="Wellcome Sanger Institute Data Sharing"/>
        </authorList>
    </citation>
    <scope>NUCLEOTIDE SEQUENCE [LARGE SCALE GENOMIC DNA]</scope>
</reference>
<dbReference type="PROSITE" id="PS00135">
    <property type="entry name" value="TRYPSIN_SER"/>
    <property type="match status" value="1"/>
</dbReference>
<keyword evidence="1 6" id="KW-0645">Protease</keyword>
<dbReference type="PANTHER" id="PTHR24252">
    <property type="entry name" value="ACROSIN-RELATED"/>
    <property type="match status" value="1"/>
</dbReference>
<dbReference type="Pfam" id="PF00089">
    <property type="entry name" value="Trypsin"/>
    <property type="match status" value="1"/>
</dbReference>
<reference evidence="8" key="2">
    <citation type="submission" date="2025-08" db="UniProtKB">
        <authorList>
            <consortium name="Ensembl"/>
        </authorList>
    </citation>
    <scope>IDENTIFICATION</scope>
</reference>
<dbReference type="Pfam" id="PF00057">
    <property type="entry name" value="Ldl_recept_a"/>
    <property type="match status" value="1"/>
</dbReference>
<dbReference type="PROSITE" id="PS50240">
    <property type="entry name" value="TRYPSIN_DOM"/>
    <property type="match status" value="1"/>
</dbReference>
<dbReference type="PRINTS" id="PR00722">
    <property type="entry name" value="CHYMOTRYPSIN"/>
</dbReference>
<dbReference type="FunFam" id="2.40.10.10:FF:000003">
    <property type="entry name" value="Transmembrane serine protease 3"/>
    <property type="match status" value="1"/>
</dbReference>